<keyword evidence="2 4" id="KW-0863">Zinc-finger</keyword>
<dbReference type="InterPro" id="IPR019786">
    <property type="entry name" value="Zinc_finger_PHD-type_CS"/>
</dbReference>
<dbReference type="EMBL" id="HBHL01004443">
    <property type="protein sequence ID" value="CAD9713993.1"/>
    <property type="molecule type" value="Transcribed_RNA"/>
</dbReference>
<dbReference type="SMART" id="SM00249">
    <property type="entry name" value="PHD"/>
    <property type="match status" value="1"/>
</dbReference>
<dbReference type="EMBL" id="CP031037">
    <property type="protein sequence ID" value="QDZ20406.1"/>
    <property type="molecule type" value="Genomic_DNA"/>
</dbReference>
<evidence type="ECO:0000313" key="9">
    <source>
        <dbReference type="EMBL" id="QDZ20406.1"/>
    </source>
</evidence>
<sequence length="194" mass="21438">MTPPQETRVVAMQLRLSEVYKKASARTRSSSSTLVTTISMDRVTRPLDENDDQCRACGKEGKLVCCDGCPAAFHPECVGLDADDLPQGDWYCAKCEGGRGRRPAAECVDYEAERQKRIESNRQKMFKLILGAKASLTKQANARKENMAAARQARLLLGAGAKPKRGSPRRTRAAARPNTRQKTRSIRTSARLRG</sequence>
<evidence type="ECO:0000256" key="5">
    <source>
        <dbReference type="SAM" id="MobiDB-lite"/>
    </source>
</evidence>
<evidence type="ECO:0000256" key="1">
    <source>
        <dbReference type="ARBA" id="ARBA00022723"/>
    </source>
</evidence>
<keyword evidence="10" id="KW-1185">Reference proteome</keyword>
<evidence type="ECO:0000259" key="6">
    <source>
        <dbReference type="PROSITE" id="PS50016"/>
    </source>
</evidence>
<protein>
    <recommendedName>
        <fullName evidence="6">PHD-type domain-containing protein</fullName>
    </recommendedName>
</protein>
<evidence type="ECO:0000313" key="10">
    <source>
        <dbReference type="Proteomes" id="UP000316726"/>
    </source>
</evidence>
<dbReference type="PROSITE" id="PS01359">
    <property type="entry name" value="ZF_PHD_1"/>
    <property type="match status" value="1"/>
</dbReference>
<dbReference type="PANTHER" id="PTHR46508">
    <property type="entry name" value="PHD FINGER FAMILY PROTEIN"/>
    <property type="match status" value="1"/>
</dbReference>
<feature type="domain" description="PHD-type" evidence="6">
    <location>
        <begin position="51"/>
        <end position="98"/>
    </location>
</feature>
<evidence type="ECO:0000256" key="2">
    <source>
        <dbReference type="ARBA" id="ARBA00022771"/>
    </source>
</evidence>
<dbReference type="InterPro" id="IPR019787">
    <property type="entry name" value="Znf_PHD-finger"/>
</dbReference>
<evidence type="ECO:0000256" key="4">
    <source>
        <dbReference type="PROSITE-ProRule" id="PRU00146"/>
    </source>
</evidence>
<name>A0A5B8MIT3_9CHLO</name>
<evidence type="ECO:0000313" key="7">
    <source>
        <dbReference type="EMBL" id="CAD9713993.1"/>
    </source>
</evidence>
<accession>A0A5B8MIT3</accession>
<keyword evidence="3" id="KW-0862">Zinc</keyword>
<dbReference type="Pfam" id="PF00628">
    <property type="entry name" value="PHD"/>
    <property type="match status" value="1"/>
</dbReference>
<dbReference type="OrthoDB" id="548568at2759"/>
<dbReference type="STRING" id="1764295.A0A5B8MIT3"/>
<dbReference type="GO" id="GO:0008270">
    <property type="term" value="F:zinc ion binding"/>
    <property type="evidence" value="ECO:0007669"/>
    <property type="project" value="UniProtKB-KW"/>
</dbReference>
<dbReference type="InterPro" id="IPR013083">
    <property type="entry name" value="Znf_RING/FYVE/PHD"/>
</dbReference>
<evidence type="ECO:0000313" key="8">
    <source>
        <dbReference type="EMBL" id="CAD9713994.1"/>
    </source>
</evidence>
<dbReference type="Proteomes" id="UP000316726">
    <property type="component" value="Chromosome 4"/>
</dbReference>
<dbReference type="SUPFAM" id="SSF57903">
    <property type="entry name" value="FYVE/PHD zinc finger"/>
    <property type="match status" value="1"/>
</dbReference>
<organism evidence="9 10">
    <name type="scientific">Chloropicon primus</name>
    <dbReference type="NCBI Taxonomy" id="1764295"/>
    <lineage>
        <taxon>Eukaryota</taxon>
        <taxon>Viridiplantae</taxon>
        <taxon>Chlorophyta</taxon>
        <taxon>Chloropicophyceae</taxon>
        <taxon>Chloropicales</taxon>
        <taxon>Chloropicaceae</taxon>
        <taxon>Chloropicon</taxon>
    </lineage>
</organism>
<dbReference type="Gene3D" id="3.30.40.10">
    <property type="entry name" value="Zinc/RING finger domain, C3HC4 (zinc finger)"/>
    <property type="match status" value="1"/>
</dbReference>
<keyword evidence="1" id="KW-0479">Metal-binding</keyword>
<evidence type="ECO:0000256" key="3">
    <source>
        <dbReference type="ARBA" id="ARBA00022833"/>
    </source>
</evidence>
<proteinExistence type="predicted"/>
<reference evidence="7" key="2">
    <citation type="submission" date="2021-01" db="EMBL/GenBank/DDBJ databases">
        <authorList>
            <person name="Corre E."/>
            <person name="Pelletier E."/>
            <person name="Niang G."/>
            <person name="Scheremetjew M."/>
            <person name="Finn R."/>
            <person name="Kale V."/>
            <person name="Holt S."/>
            <person name="Cochrane G."/>
            <person name="Meng A."/>
            <person name="Brown T."/>
            <person name="Cohen L."/>
        </authorList>
    </citation>
    <scope>NUCLEOTIDE SEQUENCE</scope>
    <source>
        <strain evidence="7">CCMP1205</strain>
    </source>
</reference>
<gene>
    <name evidence="9" type="ORF">A3770_04p29240</name>
    <name evidence="7" type="ORF">CPRI1469_LOCUS2845</name>
    <name evidence="8" type="ORF">CPRI1469_LOCUS2846</name>
</gene>
<feature type="region of interest" description="Disordered" evidence="5">
    <location>
        <begin position="158"/>
        <end position="194"/>
    </location>
</feature>
<dbReference type="InterPro" id="IPR001965">
    <property type="entry name" value="Znf_PHD"/>
</dbReference>
<dbReference type="PANTHER" id="PTHR46508:SF3">
    <property type="entry name" value="ACYL-COA N-ACYLTRANSFERASE WITH RING_FYVE_PHD-TYPE ZINC FINGER PROTEIN"/>
    <property type="match status" value="1"/>
</dbReference>
<dbReference type="PROSITE" id="PS50016">
    <property type="entry name" value="ZF_PHD_2"/>
    <property type="match status" value="1"/>
</dbReference>
<dbReference type="EMBL" id="HBHL01004444">
    <property type="protein sequence ID" value="CAD9713994.1"/>
    <property type="molecule type" value="Transcribed_RNA"/>
</dbReference>
<dbReference type="InterPro" id="IPR011011">
    <property type="entry name" value="Znf_FYVE_PHD"/>
</dbReference>
<feature type="compositionally biased region" description="Basic residues" evidence="5">
    <location>
        <begin position="162"/>
        <end position="194"/>
    </location>
</feature>
<dbReference type="AlphaFoldDB" id="A0A5B8MIT3"/>
<reference evidence="9 10" key="1">
    <citation type="submission" date="2018-07" db="EMBL/GenBank/DDBJ databases">
        <title>The complete nuclear genome of the prasinophyte Chloropicon primus (CCMP1205).</title>
        <authorList>
            <person name="Pombert J.-F."/>
            <person name="Otis C."/>
            <person name="Turmel M."/>
            <person name="Lemieux C."/>
        </authorList>
    </citation>
    <scope>NUCLEOTIDE SEQUENCE [LARGE SCALE GENOMIC DNA]</scope>
    <source>
        <strain evidence="9 10">CCMP1205</strain>
    </source>
</reference>